<evidence type="ECO:0000313" key="14">
    <source>
        <dbReference type="Proteomes" id="UP000007799"/>
    </source>
</evidence>
<gene>
    <name evidence="13" type="ORF">PTSG_07164</name>
</gene>
<dbReference type="AlphaFoldDB" id="F2UE90"/>
<dbReference type="Gene3D" id="3.40.50.2000">
    <property type="entry name" value="Glycogen Phosphorylase B"/>
    <property type="match status" value="2"/>
</dbReference>
<dbReference type="EC" id="2.4.1.132" evidence="10"/>
<comment type="similarity">
    <text evidence="10">Belongs to the glycosyltransferase group 1 family.</text>
</comment>
<evidence type="ECO:0000256" key="7">
    <source>
        <dbReference type="ARBA" id="ARBA00023136"/>
    </source>
</evidence>
<dbReference type="Pfam" id="PF00534">
    <property type="entry name" value="Glycos_transf_1"/>
    <property type="match status" value="1"/>
</dbReference>
<dbReference type="FunCoup" id="F2UE90">
    <property type="interactions" value="1977"/>
</dbReference>
<feature type="domain" description="Glycosyl transferase family 1" evidence="11">
    <location>
        <begin position="226"/>
        <end position="394"/>
    </location>
</feature>
<comment type="catalytic activity">
    <reaction evidence="9 10">
        <text>an alpha-D-Man-(1-&gt;3)-beta-D-Man-(1-&gt;4)-beta-D-GlcNAc-(1-&gt;4)-alpha-D-GlcNAc-diphospho-di-trans,poly-cis-dolichol + GDP-alpha-D-mannose = an alpha-D-Man-(1-&gt;3)-[alpha-D-Man-(1-&gt;6)]-beta-D-Man-(1-&gt;4)-beta-D-GlcNAc-(1-&gt;4)-alpha-D-GlcNAc-diphospho-di-trans,poly-cis-dolichol + GDP + H(+)</text>
        <dbReference type="Rhea" id="RHEA:29519"/>
        <dbReference type="Rhea" id="RHEA-COMP:19513"/>
        <dbReference type="Rhea" id="RHEA-COMP:19515"/>
        <dbReference type="ChEBI" id="CHEBI:15378"/>
        <dbReference type="ChEBI" id="CHEBI:57527"/>
        <dbReference type="ChEBI" id="CHEBI:58189"/>
        <dbReference type="ChEBI" id="CHEBI:132510"/>
        <dbReference type="ChEBI" id="CHEBI:132511"/>
        <dbReference type="EC" id="2.4.1.257"/>
    </reaction>
    <physiologicalReaction direction="left-to-right" evidence="9 10">
        <dbReference type="Rhea" id="RHEA:29520"/>
    </physiologicalReaction>
</comment>
<dbReference type="PANTHER" id="PTHR45918:SF1">
    <property type="entry name" value="ALPHA-1,3_1,6-MANNOSYLTRANSFERASE ALG2"/>
    <property type="match status" value="1"/>
</dbReference>
<evidence type="ECO:0000256" key="1">
    <source>
        <dbReference type="ARBA" id="ARBA00004922"/>
    </source>
</evidence>
<name>F2UE90_SALR5</name>
<proteinExistence type="inferred from homology"/>
<evidence type="ECO:0000313" key="13">
    <source>
        <dbReference type="EMBL" id="EGD74940.1"/>
    </source>
</evidence>
<dbReference type="OMA" id="AMYMKCP"/>
<accession>F2UE90</accession>
<dbReference type="STRING" id="946362.F2UE90"/>
<dbReference type="GO" id="GO:0005789">
    <property type="term" value="C:endoplasmic reticulum membrane"/>
    <property type="evidence" value="ECO:0007669"/>
    <property type="project" value="UniProtKB-SubCell"/>
</dbReference>
<evidence type="ECO:0000256" key="10">
    <source>
        <dbReference type="RuleBase" id="RU367136"/>
    </source>
</evidence>
<comment type="pathway">
    <text evidence="1 10">Protein modification; protein glycosylation.</text>
</comment>
<keyword evidence="4" id="KW-0812">Transmembrane</keyword>
<evidence type="ECO:0000256" key="2">
    <source>
        <dbReference type="ARBA" id="ARBA00022676"/>
    </source>
</evidence>
<keyword evidence="2 10" id="KW-0328">Glycosyltransferase</keyword>
<dbReference type="eggNOG" id="KOG0853">
    <property type="taxonomic scope" value="Eukaryota"/>
</dbReference>
<dbReference type="Pfam" id="PF13439">
    <property type="entry name" value="Glyco_transf_4"/>
    <property type="match status" value="1"/>
</dbReference>
<organism evidence="14">
    <name type="scientific">Salpingoeca rosetta (strain ATCC 50818 / BSB-021)</name>
    <dbReference type="NCBI Taxonomy" id="946362"/>
    <lineage>
        <taxon>Eukaryota</taxon>
        <taxon>Choanoflagellata</taxon>
        <taxon>Craspedida</taxon>
        <taxon>Salpingoecidae</taxon>
        <taxon>Salpingoeca</taxon>
    </lineage>
</organism>
<dbReference type="OrthoDB" id="448893at2759"/>
<feature type="domain" description="Glycosyltransferase subfamily 4-like N-terminal" evidence="12">
    <location>
        <begin position="30"/>
        <end position="187"/>
    </location>
</feature>
<evidence type="ECO:0000256" key="5">
    <source>
        <dbReference type="ARBA" id="ARBA00022824"/>
    </source>
</evidence>
<comment type="function">
    <text evidence="10">Mannosylates Man(2)GlcNAc(2)-dolichol diphosphate and Man(1)GlcNAc(2)-dolichol diphosphate to form Man(3)GlcNAc(2)-dolichol diphosphate.</text>
</comment>
<comment type="subcellular location">
    <subcellularLocation>
        <location evidence="10">Endoplasmic reticulum membrane</location>
        <topology evidence="10">Single-pass membrane protein</topology>
    </subcellularLocation>
</comment>
<dbReference type="PANTHER" id="PTHR45918">
    <property type="entry name" value="ALPHA-1,3/1,6-MANNOSYLTRANSFERASE ALG2"/>
    <property type="match status" value="1"/>
</dbReference>
<evidence type="ECO:0000256" key="9">
    <source>
        <dbReference type="ARBA" id="ARBA00045104"/>
    </source>
</evidence>
<evidence type="ECO:0000256" key="3">
    <source>
        <dbReference type="ARBA" id="ARBA00022679"/>
    </source>
</evidence>
<dbReference type="GeneID" id="16073155"/>
<comment type="catalytic activity">
    <reaction evidence="8 10">
        <text>a beta-D-Man-(1-&gt;4)-beta-D-GlcNAc-(1-&gt;4)-alpha-D-GlcNAc-diphospho-di-trans,poly-cis-dolichol + GDP-alpha-D-mannose = an alpha-D-Man-(1-&gt;3)-beta-D-Man-(1-&gt;4)-beta-D-GlcNAc-(1-&gt;4)-alpha-D-GlcNAc-diphospho-di-trans,poly-cis-dolichol + GDP + H(+)</text>
        <dbReference type="Rhea" id="RHEA:29515"/>
        <dbReference type="Rhea" id="RHEA-COMP:19511"/>
        <dbReference type="Rhea" id="RHEA-COMP:19513"/>
        <dbReference type="ChEBI" id="CHEBI:15378"/>
        <dbReference type="ChEBI" id="CHEBI:57527"/>
        <dbReference type="ChEBI" id="CHEBI:58189"/>
        <dbReference type="ChEBI" id="CHEBI:58472"/>
        <dbReference type="ChEBI" id="CHEBI:132510"/>
        <dbReference type="EC" id="2.4.1.132"/>
    </reaction>
    <physiologicalReaction direction="left-to-right" evidence="8 10">
        <dbReference type="Rhea" id="RHEA:29516"/>
    </physiologicalReaction>
</comment>
<dbReference type="InParanoid" id="F2UE90"/>
<protein>
    <recommendedName>
        <fullName evidence="10">Alpha-1,3/1,6-mannosyltransferase ALG2</fullName>
        <ecNumber evidence="10">2.4.1.132</ecNumber>
        <ecNumber evidence="10">2.4.1.257</ecNumber>
    </recommendedName>
    <alternativeName>
        <fullName evidence="10">GDP-Man:Man(1)GlcNAc(2)-PP-Dol alpha-1,3-mannosyltransferase</fullName>
    </alternativeName>
</protein>
<dbReference type="KEGG" id="sre:PTSG_07164"/>
<reference evidence="13" key="1">
    <citation type="submission" date="2009-08" db="EMBL/GenBank/DDBJ databases">
        <title>Annotation of Salpingoeca rosetta.</title>
        <authorList>
            <consortium name="The Broad Institute Genome Sequencing Platform"/>
            <person name="Russ C."/>
            <person name="Cuomo C."/>
            <person name="Burger G."/>
            <person name="Gray M.W."/>
            <person name="Holland P.W.H."/>
            <person name="King N."/>
            <person name="Lang F.B.F."/>
            <person name="Roger A.J."/>
            <person name="Ruiz-Trillo I."/>
            <person name="Young S.K."/>
            <person name="Zeng Q."/>
            <person name="Gargeya S."/>
            <person name="Alvarado L."/>
            <person name="Berlin A."/>
            <person name="Chapman S.B."/>
            <person name="Chen Z."/>
            <person name="Freedman E."/>
            <person name="Gellesch M."/>
            <person name="Goldberg J."/>
            <person name="Griggs A."/>
            <person name="Gujja S."/>
            <person name="Heilman E."/>
            <person name="Heiman D."/>
            <person name="Howarth C."/>
            <person name="Mehta T."/>
            <person name="Neiman D."/>
            <person name="Pearson M."/>
            <person name="Roberts A."/>
            <person name="Saif S."/>
            <person name="Shea T."/>
            <person name="Shenoy N."/>
            <person name="Sisk P."/>
            <person name="Stolte C."/>
            <person name="Sykes S."/>
            <person name="White J."/>
            <person name="Yandava C."/>
            <person name="Haas B."/>
            <person name="Nusbaum C."/>
            <person name="Birren B."/>
        </authorList>
    </citation>
    <scope>NUCLEOTIDE SEQUENCE [LARGE SCALE GENOMIC DNA]</scope>
    <source>
        <strain evidence="13">ATCC 50818</strain>
    </source>
</reference>
<keyword evidence="5" id="KW-0256">Endoplasmic reticulum</keyword>
<dbReference type="InterPro" id="IPR027054">
    <property type="entry name" value="ALG2"/>
</dbReference>
<dbReference type="GO" id="GO:0102704">
    <property type="term" value="F:GDP-Man:Man(2)GlcNAc(2)-PP-Dol alpha-1,6-mannosyltransferase activity"/>
    <property type="evidence" value="ECO:0007669"/>
    <property type="project" value="UniProtKB-UniRule"/>
</dbReference>
<evidence type="ECO:0000259" key="12">
    <source>
        <dbReference type="Pfam" id="PF13439"/>
    </source>
</evidence>
<dbReference type="InterPro" id="IPR028098">
    <property type="entry name" value="Glyco_trans_4-like_N"/>
</dbReference>
<dbReference type="RefSeq" id="XP_004992585.1">
    <property type="nucleotide sequence ID" value="XM_004992528.1"/>
</dbReference>
<sequence length="426" mass="47899">MPSKAPSNTQSPQRHKEKKKIVFFHPDLGIGGAERLVVDAALAYQSRGHNVTIATAHHEPHRCFSETADGTIDVIVRGDWLPRSCMGRLHAFFAYLRMIYLVIAVSLTTSYDVAFVDQVAACIPFVHLIAKAKVLFYCHFPDMLLTQRKTLLKRLYRAPIDYVEETTTGMADVIMVNSMFTRQTFFQTFTSLRSRDPLVVYPSLNFSSFDGQSFSTSAANKLAGTMRPRVFLSINRYERKKNLSLALDALAALRDELRSADRAREWNDVHLVLAGGYDPRLQENVAYFDELKARATTLDIQDHVTFIRSFSDADKVQLLLRCTCLVYTPDREHFGITPLEAMYMGRPVIAVNSGGPVETVVSASTHEPKDSTGILCQQTSAEFGKAMLKMLDESFVRQLSSNCKQHVVSKFSFASFTQRLTRALNA</sequence>
<dbReference type="UniPathway" id="UPA00378"/>
<evidence type="ECO:0000259" key="11">
    <source>
        <dbReference type="Pfam" id="PF00534"/>
    </source>
</evidence>
<dbReference type="SUPFAM" id="SSF53756">
    <property type="entry name" value="UDP-Glycosyltransferase/glycogen phosphorylase"/>
    <property type="match status" value="1"/>
</dbReference>
<keyword evidence="6" id="KW-1133">Transmembrane helix</keyword>
<evidence type="ECO:0000256" key="4">
    <source>
        <dbReference type="ARBA" id="ARBA00022692"/>
    </source>
</evidence>
<evidence type="ECO:0000256" key="6">
    <source>
        <dbReference type="ARBA" id="ARBA00022989"/>
    </source>
</evidence>
<dbReference type="EC" id="2.4.1.257" evidence="10"/>
<keyword evidence="3 10" id="KW-0808">Transferase</keyword>
<evidence type="ECO:0000256" key="8">
    <source>
        <dbReference type="ARBA" id="ARBA00045103"/>
    </source>
</evidence>
<dbReference type="GO" id="GO:0004378">
    <property type="term" value="F:GDP-Man:Man(1)GlcNAc(2)-PP-Dol alpha-1,3-mannosyltransferase activity"/>
    <property type="evidence" value="ECO:0007669"/>
    <property type="project" value="UniProtKB-UniRule"/>
</dbReference>
<keyword evidence="7" id="KW-0472">Membrane</keyword>
<dbReference type="CDD" id="cd03805">
    <property type="entry name" value="GT4_ALG2-like"/>
    <property type="match status" value="1"/>
</dbReference>
<dbReference type="InterPro" id="IPR001296">
    <property type="entry name" value="Glyco_trans_1"/>
</dbReference>
<dbReference type="EMBL" id="GL832970">
    <property type="protein sequence ID" value="EGD74940.1"/>
    <property type="molecule type" value="Genomic_DNA"/>
</dbReference>
<dbReference type="Proteomes" id="UP000007799">
    <property type="component" value="Unassembled WGS sequence"/>
</dbReference>
<keyword evidence="14" id="KW-1185">Reference proteome</keyword>